<dbReference type="Pfam" id="PF09438">
    <property type="entry name" value="DUF2017"/>
    <property type="match status" value="1"/>
</dbReference>
<gene>
    <name evidence="1" type="ORF">EV189_1753</name>
</gene>
<dbReference type="Proteomes" id="UP000293638">
    <property type="component" value="Unassembled WGS sequence"/>
</dbReference>
<proteinExistence type="predicted"/>
<organism evidence="1 2">
    <name type="scientific">Motilibacter rhizosphaerae</name>
    <dbReference type="NCBI Taxonomy" id="598652"/>
    <lineage>
        <taxon>Bacteria</taxon>
        <taxon>Bacillati</taxon>
        <taxon>Actinomycetota</taxon>
        <taxon>Actinomycetes</taxon>
        <taxon>Motilibacterales</taxon>
        <taxon>Motilibacteraceae</taxon>
        <taxon>Motilibacter</taxon>
    </lineage>
</organism>
<evidence type="ECO:0000313" key="2">
    <source>
        <dbReference type="Proteomes" id="UP000293638"/>
    </source>
</evidence>
<keyword evidence="2" id="KW-1185">Reference proteome</keyword>
<accession>A0A4Q7NSA3</accession>
<dbReference type="RefSeq" id="WP_130492496.1">
    <property type="nucleotide sequence ID" value="NZ_SGXD01000002.1"/>
</dbReference>
<name>A0A4Q7NSA3_9ACTN</name>
<dbReference type="OrthoDB" id="3268479at2"/>
<evidence type="ECO:0000313" key="1">
    <source>
        <dbReference type="EMBL" id="RZS89971.1"/>
    </source>
</evidence>
<protein>
    <submittedName>
        <fullName evidence="1">Uncharacterized protein DUF2017</fullName>
    </submittedName>
</protein>
<dbReference type="AlphaFoldDB" id="A0A4Q7NSA3"/>
<dbReference type="EMBL" id="SGXD01000002">
    <property type="protein sequence ID" value="RZS89971.1"/>
    <property type="molecule type" value="Genomic_DNA"/>
</dbReference>
<reference evidence="1 2" key="1">
    <citation type="submission" date="2019-02" db="EMBL/GenBank/DDBJ databases">
        <title>Genomic Encyclopedia of Type Strains, Phase IV (KMG-IV): sequencing the most valuable type-strain genomes for metagenomic binning, comparative biology and taxonomic classification.</title>
        <authorList>
            <person name="Goeker M."/>
        </authorList>
    </citation>
    <scope>NUCLEOTIDE SEQUENCE [LARGE SCALE GENOMIC DNA]</scope>
    <source>
        <strain evidence="1 2">DSM 45622</strain>
    </source>
</reference>
<sequence length="184" mass="20049">MSGPVRRRRDGTVELDLEPAAVSVLRGVLTEMLDLLEPEEGPPPSDPLSAALAIGVSTAPPEDPALRRLLPDAYPDDPEASGDFRRYTELGLRERKRTAASTALASLPAEGEEPRGPLRLRHDVVLAWLGALNDARLALGTRLGVDEDWEATASRLSPDDPRQYAYAVYEFLTDVQELLVRALG</sequence>
<comment type="caution">
    <text evidence="1">The sequence shown here is derived from an EMBL/GenBank/DDBJ whole genome shotgun (WGS) entry which is preliminary data.</text>
</comment>
<dbReference type="InterPro" id="IPR018561">
    <property type="entry name" value="AosR"/>
</dbReference>